<name>A0AAJ0BSR3_9PEZI</name>
<accession>A0AAJ0BSR3</accession>
<gene>
    <name evidence="2" type="ORF">QBC33DRAFT_562733</name>
</gene>
<evidence type="ECO:0000313" key="2">
    <source>
        <dbReference type="EMBL" id="KAK1763615.1"/>
    </source>
</evidence>
<feature type="region of interest" description="Disordered" evidence="1">
    <location>
        <begin position="1"/>
        <end position="21"/>
    </location>
</feature>
<keyword evidence="3" id="KW-1185">Reference proteome</keyword>
<dbReference type="Proteomes" id="UP001244011">
    <property type="component" value="Unassembled WGS sequence"/>
</dbReference>
<dbReference type="GeneID" id="85313416"/>
<evidence type="ECO:0000256" key="1">
    <source>
        <dbReference type="SAM" id="MobiDB-lite"/>
    </source>
</evidence>
<comment type="caution">
    <text evidence="2">The sequence shown here is derived from an EMBL/GenBank/DDBJ whole genome shotgun (WGS) entry which is preliminary data.</text>
</comment>
<organism evidence="2 3">
    <name type="scientific">Phialemonium atrogriseum</name>
    <dbReference type="NCBI Taxonomy" id="1093897"/>
    <lineage>
        <taxon>Eukaryota</taxon>
        <taxon>Fungi</taxon>
        <taxon>Dikarya</taxon>
        <taxon>Ascomycota</taxon>
        <taxon>Pezizomycotina</taxon>
        <taxon>Sordariomycetes</taxon>
        <taxon>Sordariomycetidae</taxon>
        <taxon>Cephalothecales</taxon>
        <taxon>Cephalothecaceae</taxon>
        <taxon>Phialemonium</taxon>
    </lineage>
</organism>
<protein>
    <submittedName>
        <fullName evidence="2">Uncharacterized protein</fullName>
    </submittedName>
</protein>
<dbReference type="RefSeq" id="XP_060279828.1">
    <property type="nucleotide sequence ID" value="XM_060430229.1"/>
</dbReference>
<sequence length="347" mass="38489">MTNHWSQVPGLENDGGIPNDRRARHEHDVRVHCENGYSLPYTAGSHVLDYIAPDKKDQKRTVEEHLLAIMRDTLKAATEAEYGRPWAGENLPTDYFHAVVHYCHTRHSYPDSLIKHAGNLGPQLECLEKLISGCQYYARRAVFTTGLTEIALNLANLAPATVGTPGFTLHPANASVVPYMLQPPWLRINQSETIKDRENSCCPGHCMEPSCIQYCFNAMVDFVDRVRHPYASLRQDQVNENLESGGAGRPDDFLYLGGLAPAYMTAALMLKRLVGPLTTFTHAITILAGFCSCPSTLEEQAKLPKLPYSQHSPEGATAWGIAYPAKEVAVKALIFEPYGAPNWGRRS</sequence>
<dbReference type="AlphaFoldDB" id="A0AAJ0BSR3"/>
<proteinExistence type="predicted"/>
<reference evidence="2" key="1">
    <citation type="submission" date="2023-06" db="EMBL/GenBank/DDBJ databases">
        <title>Genome-scale phylogeny and comparative genomics of the fungal order Sordariales.</title>
        <authorList>
            <consortium name="Lawrence Berkeley National Laboratory"/>
            <person name="Hensen N."/>
            <person name="Bonometti L."/>
            <person name="Westerberg I."/>
            <person name="Brannstrom I.O."/>
            <person name="Guillou S."/>
            <person name="Cros-Aarteil S."/>
            <person name="Calhoun S."/>
            <person name="Haridas S."/>
            <person name="Kuo A."/>
            <person name="Mondo S."/>
            <person name="Pangilinan J."/>
            <person name="Riley R."/>
            <person name="Labutti K."/>
            <person name="Andreopoulos B."/>
            <person name="Lipzen A."/>
            <person name="Chen C."/>
            <person name="Yanf M."/>
            <person name="Daum C."/>
            <person name="Ng V."/>
            <person name="Clum A."/>
            <person name="Steindorff A."/>
            <person name="Ohm R."/>
            <person name="Martin F."/>
            <person name="Silar P."/>
            <person name="Natvig D."/>
            <person name="Lalanne C."/>
            <person name="Gautier V."/>
            <person name="Ament-Velasquez S.L."/>
            <person name="Kruys A."/>
            <person name="Hutchinson M.I."/>
            <person name="Powell A.J."/>
            <person name="Barry K."/>
            <person name="Miller A.N."/>
            <person name="Grigoriev I.V."/>
            <person name="Debuchy R."/>
            <person name="Gladieux P."/>
            <person name="Thoren M.H."/>
            <person name="Johannesson H."/>
        </authorList>
    </citation>
    <scope>NUCLEOTIDE SEQUENCE</scope>
    <source>
        <strain evidence="2">8032-3</strain>
    </source>
</reference>
<evidence type="ECO:0000313" key="3">
    <source>
        <dbReference type="Proteomes" id="UP001244011"/>
    </source>
</evidence>
<dbReference type="EMBL" id="MU839026">
    <property type="protein sequence ID" value="KAK1763615.1"/>
    <property type="molecule type" value="Genomic_DNA"/>
</dbReference>